<evidence type="ECO:0000256" key="6">
    <source>
        <dbReference type="ARBA" id="ARBA00022884"/>
    </source>
</evidence>
<evidence type="ECO:0000313" key="10">
    <source>
        <dbReference type="EMBL" id="GLB45970.1"/>
    </source>
</evidence>
<evidence type="ECO:0000256" key="2">
    <source>
        <dbReference type="ARBA" id="ARBA00022695"/>
    </source>
</evidence>
<gene>
    <name evidence="10" type="ORF">LshimejAT787_4600010</name>
</gene>
<name>A0A9P3UVJ2_LYOSH</name>
<dbReference type="InterPro" id="IPR050951">
    <property type="entry name" value="Retrovirus_Pol_polyprotein"/>
</dbReference>
<dbReference type="InterPro" id="IPR041373">
    <property type="entry name" value="RT_RNaseH"/>
</dbReference>
<feature type="region of interest" description="Disordered" evidence="8">
    <location>
        <begin position="289"/>
        <end position="326"/>
    </location>
</feature>
<proteinExistence type="predicted"/>
<dbReference type="PANTHER" id="PTHR37984">
    <property type="entry name" value="PROTEIN CBG26694"/>
    <property type="match status" value="1"/>
</dbReference>
<keyword evidence="3" id="KW-0540">Nuclease</keyword>
<dbReference type="GO" id="GO:0016787">
    <property type="term" value="F:hydrolase activity"/>
    <property type="evidence" value="ECO:0007669"/>
    <property type="project" value="UniProtKB-KW"/>
</dbReference>
<feature type="domain" description="Integrase catalytic" evidence="9">
    <location>
        <begin position="153"/>
        <end position="326"/>
    </location>
</feature>
<reference evidence="10" key="1">
    <citation type="submission" date="2022-07" db="EMBL/GenBank/DDBJ databases">
        <title>The genome of Lyophyllum shimeji provides insight into the initial evolution of ectomycorrhizal fungal genome.</title>
        <authorList>
            <person name="Kobayashi Y."/>
            <person name="Shibata T."/>
            <person name="Hirakawa H."/>
            <person name="Shigenobu S."/>
            <person name="Nishiyama T."/>
            <person name="Yamada A."/>
            <person name="Hasebe M."/>
            <person name="Kawaguchi M."/>
        </authorList>
    </citation>
    <scope>NUCLEOTIDE SEQUENCE</scope>
    <source>
        <strain evidence="10">AT787</strain>
    </source>
</reference>
<dbReference type="AlphaFoldDB" id="A0A9P3UVJ2"/>
<dbReference type="GO" id="GO:0003964">
    <property type="term" value="F:RNA-directed DNA polymerase activity"/>
    <property type="evidence" value="ECO:0007669"/>
    <property type="project" value="UniProtKB-KW"/>
</dbReference>
<dbReference type="InterPro" id="IPR012337">
    <property type="entry name" value="RNaseH-like_sf"/>
</dbReference>
<evidence type="ECO:0000256" key="3">
    <source>
        <dbReference type="ARBA" id="ARBA00022722"/>
    </source>
</evidence>
<dbReference type="GO" id="GO:0004519">
    <property type="term" value="F:endonuclease activity"/>
    <property type="evidence" value="ECO:0007669"/>
    <property type="project" value="UniProtKB-KW"/>
</dbReference>
<keyword evidence="5" id="KW-0378">Hydrolase</keyword>
<dbReference type="GO" id="GO:0003723">
    <property type="term" value="F:RNA binding"/>
    <property type="evidence" value="ECO:0007669"/>
    <property type="project" value="UniProtKB-KW"/>
</dbReference>
<dbReference type="OrthoDB" id="2273864at2759"/>
<keyword evidence="7" id="KW-0695">RNA-directed DNA polymerase</keyword>
<evidence type="ECO:0000259" key="9">
    <source>
        <dbReference type="PROSITE" id="PS50994"/>
    </source>
</evidence>
<dbReference type="EMBL" id="BRPK01000046">
    <property type="protein sequence ID" value="GLB45970.1"/>
    <property type="molecule type" value="Genomic_DNA"/>
</dbReference>
<evidence type="ECO:0000256" key="4">
    <source>
        <dbReference type="ARBA" id="ARBA00022759"/>
    </source>
</evidence>
<dbReference type="Gene3D" id="3.30.420.10">
    <property type="entry name" value="Ribonuclease H-like superfamily/Ribonuclease H"/>
    <property type="match status" value="1"/>
</dbReference>
<keyword evidence="4" id="KW-0255">Endonuclease</keyword>
<evidence type="ECO:0000256" key="7">
    <source>
        <dbReference type="ARBA" id="ARBA00022918"/>
    </source>
</evidence>
<keyword evidence="1" id="KW-0808">Transferase</keyword>
<dbReference type="GO" id="GO:0015074">
    <property type="term" value="P:DNA integration"/>
    <property type="evidence" value="ECO:0007669"/>
    <property type="project" value="InterPro"/>
</dbReference>
<dbReference type="PROSITE" id="PS50994">
    <property type="entry name" value="INTEGRASE"/>
    <property type="match status" value="1"/>
</dbReference>
<dbReference type="SUPFAM" id="SSF53098">
    <property type="entry name" value="Ribonuclease H-like"/>
    <property type="match status" value="1"/>
</dbReference>
<evidence type="ECO:0000256" key="8">
    <source>
        <dbReference type="SAM" id="MobiDB-lite"/>
    </source>
</evidence>
<sequence length="326" mass="35672">MAPGRVLLQKPERRRANYEIHDKEMLAIIRALEEWRHFLEGAQEDVVAKAAAALKSARSGVRSVRSAEWSEDQGFSCSGAASTSRTSLNSAAGSSSNTMTPVLPGIPVAGKLWSSSPGATGGRRCPGTSVPTPSTCDLCQRTKVQRQLPMGQLHPLPIPEGRWSVVSVDFIVELPEAHGYDAVMVVVDSVGKRAHFIPTHTTCTAMGAQISTASTCGSCMGSRTRSSLDRGPQFFAEFTRELYRLLGIKLSTSTAYHLQSDGQTERVNQELEQYLRVFCNERQDDWMTFSQRRSSSTTTTSTPPPKFTPFMLDTGRNPRMGLSLGR</sequence>
<dbReference type="InterPro" id="IPR001584">
    <property type="entry name" value="Integrase_cat-core"/>
</dbReference>
<keyword evidence="11" id="KW-1185">Reference proteome</keyword>
<comment type="caution">
    <text evidence="10">The sequence shown here is derived from an EMBL/GenBank/DDBJ whole genome shotgun (WGS) entry which is preliminary data.</text>
</comment>
<dbReference type="InterPro" id="IPR036397">
    <property type="entry name" value="RNaseH_sf"/>
</dbReference>
<evidence type="ECO:0000256" key="5">
    <source>
        <dbReference type="ARBA" id="ARBA00022801"/>
    </source>
</evidence>
<protein>
    <submittedName>
        <fullName evidence="10">Retrotransposable element tf2 155 kDa protein type 1-like</fullName>
    </submittedName>
</protein>
<organism evidence="10 11">
    <name type="scientific">Lyophyllum shimeji</name>
    <name type="common">Hon-shimeji</name>
    <name type="synonym">Tricholoma shimeji</name>
    <dbReference type="NCBI Taxonomy" id="47721"/>
    <lineage>
        <taxon>Eukaryota</taxon>
        <taxon>Fungi</taxon>
        <taxon>Dikarya</taxon>
        <taxon>Basidiomycota</taxon>
        <taxon>Agaricomycotina</taxon>
        <taxon>Agaricomycetes</taxon>
        <taxon>Agaricomycetidae</taxon>
        <taxon>Agaricales</taxon>
        <taxon>Tricholomatineae</taxon>
        <taxon>Lyophyllaceae</taxon>
        <taxon>Lyophyllum</taxon>
    </lineage>
</organism>
<keyword evidence="2" id="KW-0548">Nucleotidyltransferase</keyword>
<evidence type="ECO:0000313" key="11">
    <source>
        <dbReference type="Proteomes" id="UP001063166"/>
    </source>
</evidence>
<keyword evidence="6" id="KW-0694">RNA-binding</keyword>
<dbReference type="Proteomes" id="UP001063166">
    <property type="component" value="Unassembled WGS sequence"/>
</dbReference>
<evidence type="ECO:0000256" key="1">
    <source>
        <dbReference type="ARBA" id="ARBA00022679"/>
    </source>
</evidence>
<feature type="region of interest" description="Disordered" evidence="8">
    <location>
        <begin position="74"/>
        <end position="100"/>
    </location>
</feature>
<dbReference type="GO" id="GO:0005634">
    <property type="term" value="C:nucleus"/>
    <property type="evidence" value="ECO:0007669"/>
    <property type="project" value="UniProtKB-ARBA"/>
</dbReference>
<accession>A0A9P3UVJ2</accession>
<dbReference type="Pfam" id="PF17917">
    <property type="entry name" value="RT_RNaseH"/>
    <property type="match status" value="1"/>
</dbReference>
<dbReference type="PANTHER" id="PTHR37984:SF15">
    <property type="entry name" value="INTEGRASE CATALYTIC DOMAIN-CONTAINING PROTEIN"/>
    <property type="match status" value="1"/>
</dbReference>